<dbReference type="EMBL" id="RZGX01000004">
    <property type="protein sequence ID" value="RUR25010.1"/>
    <property type="molecule type" value="Genomic_DNA"/>
</dbReference>
<reference evidence="3 5" key="1">
    <citation type="submission" date="2018-05" db="EMBL/GenBank/DDBJ databases">
        <title>Legionella qingyii sp.nov., whole genome shotgun sequence.</title>
        <authorList>
            <person name="Wu H."/>
            <person name="Zhu Q."/>
            <person name="Hu C."/>
        </authorList>
    </citation>
    <scope>NUCLEOTIDE SEQUENCE [LARGE SCALE GENOMIC DNA]</scope>
    <source>
        <strain evidence="3 5">HEB18</strain>
    </source>
</reference>
<dbReference type="OrthoDB" id="5651243at2"/>
<comment type="caution">
    <text evidence="3">The sequence shown here is derived from an EMBL/GenBank/DDBJ whole genome shotgun (WGS) entry which is preliminary data.</text>
</comment>
<dbReference type="AlphaFoldDB" id="A0A317U9S0"/>
<proteinExistence type="predicted"/>
<dbReference type="Proteomes" id="UP000287374">
    <property type="component" value="Unassembled WGS sequence"/>
</dbReference>
<evidence type="ECO:0000256" key="1">
    <source>
        <dbReference type="SAM" id="MobiDB-lite"/>
    </source>
</evidence>
<reference evidence="4 6" key="2">
    <citation type="submission" date="2018-12" db="EMBL/GenBank/DDBJ databases">
        <title>Legionella sp,whole genome shotgun sequence.</title>
        <authorList>
            <person name="Wu H."/>
        </authorList>
    </citation>
    <scope>NUCLEOTIDE SEQUENCE [LARGE SCALE GENOMIC DNA]</scope>
    <source>
        <strain evidence="6">km489</strain>
        <strain evidence="4">Km489</strain>
    </source>
</reference>
<sequence length="454" mass="51253">MLSRDENDLPITQSTGVTVTRQVKKLTQDPTYKSADFFDKCALEPNFTVDNEQITIQASKAPPPLVKADDLKIPEFLLNDLTPDEIANIANQLISFAYDPLNVAHHLKDLDEVLGKSMEENQIVPSQQNSLPTYLIAGRGNYIPGAPPPDYQPLKKGRMLDTLLLEREGLRDVNKNGFIVKFIGFVSSMIADRIVSSGQLFNENKQVNRVLLHGSYTHRLLLEAFAHAVEKGDIDLNIKSEQKLNFVQLLHILVSVKANNGQSLWEMGLDSVEDSQHSSNAPLDSKQFSFSCRSPFVFNSLLLCFGKELGLPHLQTYMLDSHYKAAYEMVLRSKVKMAKAEKLPHYSEVDISNERIYERCMEYFSIMAESYGEVGGNTPFTVDELAMLSDERYISLMWGPSVLLKISSPQKPGTYTGWMEFFQNKSGIKEPISNQSKKHGRSEEDGEERYGKKR</sequence>
<evidence type="ECO:0008006" key="7">
    <source>
        <dbReference type="Google" id="ProtNLM"/>
    </source>
</evidence>
<protein>
    <recommendedName>
        <fullName evidence="7">Ankyrin repeat protein</fullName>
    </recommendedName>
</protein>
<evidence type="ECO:0000313" key="2">
    <source>
        <dbReference type="EMBL" id="PWY56493.1"/>
    </source>
</evidence>
<dbReference type="EMBL" id="QHJG01000003">
    <property type="protein sequence ID" value="PWY57150.1"/>
    <property type="molecule type" value="Genomic_DNA"/>
</dbReference>
<feature type="region of interest" description="Disordered" evidence="1">
    <location>
        <begin position="426"/>
        <end position="454"/>
    </location>
</feature>
<evidence type="ECO:0000313" key="5">
    <source>
        <dbReference type="Proteomes" id="UP000247152"/>
    </source>
</evidence>
<keyword evidence="6" id="KW-1185">Reference proteome</keyword>
<dbReference type="EMBL" id="QHJG01000008">
    <property type="protein sequence ID" value="PWY56493.1"/>
    <property type="molecule type" value="Genomic_DNA"/>
</dbReference>
<evidence type="ECO:0000313" key="3">
    <source>
        <dbReference type="EMBL" id="PWY57150.1"/>
    </source>
</evidence>
<gene>
    <name evidence="3" type="ORF">DGG96_02245</name>
    <name evidence="2" type="ORF">DGG96_06945</name>
    <name evidence="4" type="ORF">ELY20_04430</name>
</gene>
<accession>A0A317U9S0</accession>
<evidence type="ECO:0000313" key="4">
    <source>
        <dbReference type="EMBL" id="RUR25010.1"/>
    </source>
</evidence>
<name>A0A317U9S0_9GAMM</name>
<dbReference type="RefSeq" id="WP_110141396.1">
    <property type="nucleotide sequence ID" value="NZ_QHJG01000003.1"/>
</dbReference>
<organism evidence="3 5">
    <name type="scientific">Legionella qingyii</name>
    <dbReference type="NCBI Taxonomy" id="2184757"/>
    <lineage>
        <taxon>Bacteria</taxon>
        <taxon>Pseudomonadati</taxon>
        <taxon>Pseudomonadota</taxon>
        <taxon>Gammaproteobacteria</taxon>
        <taxon>Legionellales</taxon>
        <taxon>Legionellaceae</taxon>
        <taxon>Legionella</taxon>
    </lineage>
</organism>
<dbReference type="Proteomes" id="UP000247152">
    <property type="component" value="Unassembled WGS sequence"/>
</dbReference>
<evidence type="ECO:0000313" key="6">
    <source>
        <dbReference type="Proteomes" id="UP000287374"/>
    </source>
</evidence>